<reference evidence="1" key="1">
    <citation type="submission" date="2019-04" db="EMBL/GenBank/DDBJ databases">
        <title>Evolution of Biomass-Degrading Anaerobic Consortia Revealed by Metagenomics.</title>
        <authorList>
            <person name="Peng X."/>
        </authorList>
    </citation>
    <scope>NUCLEOTIDE SEQUENCE</scope>
    <source>
        <strain evidence="1">SIG242</strain>
    </source>
</reference>
<dbReference type="RefSeq" id="WP_303668853.1">
    <property type="nucleotide sequence ID" value="NZ_SVCA01000003.1"/>
</dbReference>
<accession>A0A927ZYQ5</accession>
<evidence type="ECO:0000313" key="2">
    <source>
        <dbReference type="Proteomes" id="UP000772151"/>
    </source>
</evidence>
<name>A0A927ZYQ5_SELRU</name>
<comment type="caution">
    <text evidence="1">The sequence shown here is derived from an EMBL/GenBank/DDBJ whole genome shotgun (WGS) entry which is preliminary data.</text>
</comment>
<dbReference type="Proteomes" id="UP000772151">
    <property type="component" value="Unassembled WGS sequence"/>
</dbReference>
<evidence type="ECO:0000313" key="1">
    <source>
        <dbReference type="EMBL" id="MBE6084793.1"/>
    </source>
</evidence>
<dbReference type="AlphaFoldDB" id="A0A927ZYQ5"/>
<gene>
    <name evidence="1" type="ORF">E7203_04890</name>
</gene>
<dbReference type="EMBL" id="SVCA01000003">
    <property type="protein sequence ID" value="MBE6084793.1"/>
    <property type="molecule type" value="Genomic_DNA"/>
</dbReference>
<proteinExistence type="predicted"/>
<protein>
    <submittedName>
        <fullName evidence="1">Uncharacterized protein</fullName>
    </submittedName>
</protein>
<sequence>MQKEAERIAIAQKEYETAKAEFASLPKPKWYPSSKTYNDEAARVFAMGKSLKEHQQNLSCQQERLNKQQNHLEQQCVTPKAKFYISLTAARILQKDLGNVTKAQKMEISLQNLQNRLGDVLAMQEAIKAELLLERPLKLHKENNGKASARRRMEDIAHSLVKPHRFAGGGLSVSLHQQDNHDFVAMNETEREAQSERIM</sequence>
<organism evidence="1 2">
    <name type="scientific">Selenomonas ruminantium</name>
    <dbReference type="NCBI Taxonomy" id="971"/>
    <lineage>
        <taxon>Bacteria</taxon>
        <taxon>Bacillati</taxon>
        <taxon>Bacillota</taxon>
        <taxon>Negativicutes</taxon>
        <taxon>Selenomonadales</taxon>
        <taxon>Selenomonadaceae</taxon>
        <taxon>Selenomonas</taxon>
    </lineage>
</organism>